<gene>
    <name evidence="3" type="ORF">R5R35_013806</name>
</gene>
<dbReference type="EMBL" id="JAZDUA010000023">
    <property type="protein sequence ID" value="KAK7872581.1"/>
    <property type="molecule type" value="Genomic_DNA"/>
</dbReference>
<reference evidence="3 4" key="1">
    <citation type="submission" date="2024-03" db="EMBL/GenBank/DDBJ databases">
        <title>The genome assembly and annotation of the cricket Gryllus longicercus Weissman &amp; Gray.</title>
        <authorList>
            <person name="Szrajer S."/>
            <person name="Gray D."/>
            <person name="Ylla G."/>
        </authorList>
    </citation>
    <scope>NUCLEOTIDE SEQUENCE [LARGE SCALE GENOMIC DNA]</scope>
    <source>
        <strain evidence="3">DAG 2021-001</strain>
        <tissue evidence="3">Whole body minus gut</tissue>
    </source>
</reference>
<name>A0AAN9ZE18_9ORTH</name>
<organism evidence="3 4">
    <name type="scientific">Gryllus longicercus</name>
    <dbReference type="NCBI Taxonomy" id="2509291"/>
    <lineage>
        <taxon>Eukaryota</taxon>
        <taxon>Metazoa</taxon>
        <taxon>Ecdysozoa</taxon>
        <taxon>Arthropoda</taxon>
        <taxon>Hexapoda</taxon>
        <taxon>Insecta</taxon>
        <taxon>Pterygota</taxon>
        <taxon>Neoptera</taxon>
        <taxon>Polyneoptera</taxon>
        <taxon>Orthoptera</taxon>
        <taxon>Ensifera</taxon>
        <taxon>Gryllidea</taxon>
        <taxon>Grylloidea</taxon>
        <taxon>Gryllidae</taxon>
        <taxon>Gryllinae</taxon>
        <taxon>Gryllus</taxon>
    </lineage>
</organism>
<feature type="region of interest" description="Disordered" evidence="2">
    <location>
        <begin position="107"/>
        <end position="171"/>
    </location>
</feature>
<evidence type="ECO:0000313" key="4">
    <source>
        <dbReference type="Proteomes" id="UP001378592"/>
    </source>
</evidence>
<dbReference type="InterPro" id="IPR051033">
    <property type="entry name" value="SH3BGR"/>
</dbReference>
<dbReference type="SUPFAM" id="SSF52833">
    <property type="entry name" value="Thioredoxin-like"/>
    <property type="match status" value="1"/>
</dbReference>
<keyword evidence="4" id="KW-1185">Reference proteome</keyword>
<evidence type="ECO:0008006" key="5">
    <source>
        <dbReference type="Google" id="ProtNLM"/>
    </source>
</evidence>
<sequence length="171" mass="18859">MVVKIYISGISGNKEVKKHQQRVMMILDSKNIEYVVVDITEPGKESDKEFMQKNSNAKDSKYPLPPQMFNEEEYCGDYEDFDLANEVDDLEKFFKLSPSVSKAEITLEPSAPAAAPVAAAATEAEEKAPVENGVSSSRENSSEKEVAPKSEEQADGDAATKDESEEANEEE</sequence>
<dbReference type="CDD" id="cd03030">
    <property type="entry name" value="GRX_SH3BGR"/>
    <property type="match status" value="1"/>
</dbReference>
<evidence type="ECO:0000256" key="2">
    <source>
        <dbReference type="SAM" id="MobiDB-lite"/>
    </source>
</evidence>
<evidence type="ECO:0000313" key="3">
    <source>
        <dbReference type="EMBL" id="KAK7872581.1"/>
    </source>
</evidence>
<dbReference type="PANTHER" id="PTHR12232">
    <property type="entry name" value="SH3 DOMAIN-BINDING GLUTAMIC ACID-RICH-LIKE PROTEIN"/>
    <property type="match status" value="1"/>
</dbReference>
<dbReference type="Pfam" id="PF04908">
    <property type="entry name" value="SH3BGR"/>
    <property type="match status" value="1"/>
</dbReference>
<feature type="compositionally biased region" description="Basic and acidic residues" evidence="2">
    <location>
        <begin position="140"/>
        <end position="162"/>
    </location>
</feature>
<dbReference type="InterPro" id="IPR036249">
    <property type="entry name" value="Thioredoxin-like_sf"/>
</dbReference>
<dbReference type="GO" id="GO:0005737">
    <property type="term" value="C:cytoplasm"/>
    <property type="evidence" value="ECO:0007669"/>
    <property type="project" value="TreeGrafter"/>
</dbReference>
<feature type="compositionally biased region" description="Low complexity" evidence="2">
    <location>
        <begin position="108"/>
        <end position="122"/>
    </location>
</feature>
<protein>
    <recommendedName>
        <fullName evidence="5">SH3 domain-binding glutamic acid-rich protein homolog</fullName>
    </recommendedName>
</protein>
<accession>A0AAN9ZE18</accession>
<proteinExistence type="inferred from homology"/>
<dbReference type="Gene3D" id="3.40.30.10">
    <property type="entry name" value="Glutaredoxin"/>
    <property type="match status" value="1"/>
</dbReference>
<dbReference type="InterPro" id="IPR006993">
    <property type="entry name" value="Glut_rich_SH3-bd"/>
</dbReference>
<dbReference type="AlphaFoldDB" id="A0AAN9ZE18"/>
<dbReference type="Proteomes" id="UP001378592">
    <property type="component" value="Unassembled WGS sequence"/>
</dbReference>
<comment type="similarity">
    <text evidence="1">Belongs to the SH3BGR family.</text>
</comment>
<evidence type="ECO:0000256" key="1">
    <source>
        <dbReference type="ARBA" id="ARBA00007764"/>
    </source>
</evidence>
<comment type="caution">
    <text evidence="3">The sequence shown here is derived from an EMBL/GenBank/DDBJ whole genome shotgun (WGS) entry which is preliminary data.</text>
</comment>
<dbReference type="PANTHER" id="PTHR12232:SF15">
    <property type="entry name" value="SH3 DOMAIN-BINDING GLUTAMIC ACID-RICH PROTEIN HOMOLOG"/>
    <property type="match status" value="1"/>
</dbReference>